<dbReference type="InterPro" id="IPR007379">
    <property type="entry name" value="Tim44-like_dom"/>
</dbReference>
<evidence type="ECO:0000256" key="2">
    <source>
        <dbReference type="SAM" id="Phobius"/>
    </source>
</evidence>
<name>A0ABV7W3P4_9BURK</name>
<feature type="domain" description="Tim44-like" evidence="4">
    <location>
        <begin position="168"/>
        <end position="296"/>
    </location>
</feature>
<evidence type="ECO:0000259" key="4">
    <source>
        <dbReference type="SMART" id="SM00978"/>
    </source>
</evidence>
<dbReference type="EMBL" id="JBHRXX010000005">
    <property type="protein sequence ID" value="MFC3684438.1"/>
    <property type="molecule type" value="Genomic_DNA"/>
</dbReference>
<feature type="region of interest" description="Disordered" evidence="1">
    <location>
        <begin position="32"/>
        <end position="53"/>
    </location>
</feature>
<dbReference type="PANTHER" id="PTHR41542:SF1">
    <property type="entry name" value="BLL5807 PROTEIN"/>
    <property type="match status" value="1"/>
</dbReference>
<organism evidence="5 6">
    <name type="scientific">Hydrogenophaga luteola</name>
    <dbReference type="NCBI Taxonomy" id="1591122"/>
    <lineage>
        <taxon>Bacteria</taxon>
        <taxon>Pseudomonadati</taxon>
        <taxon>Pseudomonadota</taxon>
        <taxon>Betaproteobacteria</taxon>
        <taxon>Burkholderiales</taxon>
        <taxon>Comamonadaceae</taxon>
        <taxon>Hydrogenophaga</taxon>
    </lineage>
</organism>
<dbReference type="SMART" id="SM00978">
    <property type="entry name" value="Tim44"/>
    <property type="match status" value="1"/>
</dbReference>
<evidence type="ECO:0000256" key="3">
    <source>
        <dbReference type="SAM" id="SignalP"/>
    </source>
</evidence>
<protein>
    <submittedName>
        <fullName evidence="5">Tim44 domain-containing protein</fullName>
    </submittedName>
</protein>
<feature type="chain" id="PRO_5046162972" evidence="3">
    <location>
        <begin position="23"/>
        <end position="298"/>
    </location>
</feature>
<gene>
    <name evidence="5" type="ORF">ACFOPI_12605</name>
</gene>
<evidence type="ECO:0000313" key="5">
    <source>
        <dbReference type="EMBL" id="MFC3684438.1"/>
    </source>
</evidence>
<keyword evidence="2" id="KW-1133">Transmembrane helix</keyword>
<dbReference type="SUPFAM" id="SSF54427">
    <property type="entry name" value="NTF2-like"/>
    <property type="match status" value="1"/>
</dbReference>
<keyword evidence="6" id="KW-1185">Reference proteome</keyword>
<dbReference type="Pfam" id="PF04280">
    <property type="entry name" value="Tim44"/>
    <property type="match status" value="1"/>
</dbReference>
<sequence>MKNLLSLLAVVLTLGLTTVAMDAEAKRIGGGKSLGMQRQATPPAKAPDATPNAAPAAGAAAGAAAAPKRSWMGPVAGLAAGLGLAALASHLGFGEEFANMLMIALLVMVALAVIGFIMRKRAAAQGGSSGLAYAGAGAGAGGANNAFRMPASPVQTGGAAAGGSMIGANLQGAQPRIPADFDVAAFERNAKVNYIRLQAANDTGNLDDIRQFTSPEMFAELQMDIRDRNGATQHTDVLSLNAQVLEVAEEDALYVVSVRFTGELREDGVTSPVDEIWHLTKPRQGNGGWILAGIQQGA</sequence>
<feature type="compositionally biased region" description="Low complexity" evidence="1">
    <location>
        <begin position="40"/>
        <end position="53"/>
    </location>
</feature>
<dbReference type="Proteomes" id="UP001595729">
    <property type="component" value="Unassembled WGS sequence"/>
</dbReference>
<dbReference type="InterPro" id="IPR032710">
    <property type="entry name" value="NTF2-like_dom_sf"/>
</dbReference>
<keyword evidence="3" id="KW-0732">Signal</keyword>
<feature type="transmembrane region" description="Helical" evidence="2">
    <location>
        <begin position="97"/>
        <end position="118"/>
    </location>
</feature>
<accession>A0ABV7W3P4</accession>
<keyword evidence="2" id="KW-0812">Transmembrane</keyword>
<dbReference type="PANTHER" id="PTHR41542">
    <property type="entry name" value="BLL5807 PROTEIN"/>
    <property type="match status" value="1"/>
</dbReference>
<dbReference type="RefSeq" id="WP_382174320.1">
    <property type="nucleotide sequence ID" value="NZ_JBHRXX010000005.1"/>
</dbReference>
<evidence type="ECO:0000313" key="6">
    <source>
        <dbReference type="Proteomes" id="UP001595729"/>
    </source>
</evidence>
<proteinExistence type="predicted"/>
<evidence type="ECO:0000256" key="1">
    <source>
        <dbReference type="SAM" id="MobiDB-lite"/>
    </source>
</evidence>
<feature type="signal peptide" evidence="3">
    <location>
        <begin position="1"/>
        <end position="22"/>
    </location>
</feature>
<feature type="transmembrane region" description="Helical" evidence="2">
    <location>
        <begin position="73"/>
        <end position="91"/>
    </location>
</feature>
<comment type="caution">
    <text evidence="5">The sequence shown here is derived from an EMBL/GenBank/DDBJ whole genome shotgun (WGS) entry which is preliminary data.</text>
</comment>
<keyword evidence="2" id="KW-0472">Membrane</keyword>
<reference evidence="6" key="1">
    <citation type="journal article" date="2019" name="Int. J. Syst. Evol. Microbiol.">
        <title>The Global Catalogue of Microorganisms (GCM) 10K type strain sequencing project: providing services to taxonomists for standard genome sequencing and annotation.</title>
        <authorList>
            <consortium name="The Broad Institute Genomics Platform"/>
            <consortium name="The Broad Institute Genome Sequencing Center for Infectious Disease"/>
            <person name="Wu L."/>
            <person name="Ma J."/>
        </authorList>
    </citation>
    <scope>NUCLEOTIDE SEQUENCE [LARGE SCALE GENOMIC DNA]</scope>
    <source>
        <strain evidence="6">KCTC 42501</strain>
    </source>
</reference>